<feature type="region of interest" description="Disordered" evidence="11">
    <location>
        <begin position="37"/>
        <end position="63"/>
    </location>
</feature>
<evidence type="ECO:0000256" key="4">
    <source>
        <dbReference type="ARBA" id="ARBA00022553"/>
    </source>
</evidence>
<evidence type="ECO:0000313" key="16">
    <source>
        <dbReference type="Proteomes" id="UP001056336"/>
    </source>
</evidence>
<dbReference type="EMBL" id="CP097332">
    <property type="protein sequence ID" value="UQX90336.1"/>
    <property type="molecule type" value="Genomic_DNA"/>
</dbReference>
<name>A0ABY4R6B2_9ACTN</name>
<dbReference type="Proteomes" id="UP001056336">
    <property type="component" value="Chromosome"/>
</dbReference>
<dbReference type="Pfam" id="PF00672">
    <property type="entry name" value="HAMP"/>
    <property type="match status" value="1"/>
</dbReference>
<keyword evidence="4" id="KW-0597">Phosphoprotein</keyword>
<evidence type="ECO:0000256" key="5">
    <source>
        <dbReference type="ARBA" id="ARBA00022679"/>
    </source>
</evidence>
<dbReference type="InterPro" id="IPR003594">
    <property type="entry name" value="HATPase_dom"/>
</dbReference>
<keyword evidence="16" id="KW-1185">Reference proteome</keyword>
<dbReference type="Pfam" id="PF02518">
    <property type="entry name" value="HATPase_c"/>
    <property type="match status" value="1"/>
</dbReference>
<dbReference type="CDD" id="cd00082">
    <property type="entry name" value="HisKA"/>
    <property type="match status" value="1"/>
</dbReference>
<sequence>MLALIVVICLGIGVFTTFALHSFLVGKLDDQLTAAGRRQGVTPNGAPFTPPDSGTGSGNPQFRDRLPVGQADGTIGVFTNSAGQMVAKIRRTSGADENLSATALSQLENVAADGQPHTVTLSGYGSYRVAVNAEPNSAAKIITGLPLAQVTSTVVRLSLIITALSLIGLILAALLGALIVRLALRPLRRVTSTASKVADMQLNEGEVALAVRVAEPNPHTEVGQVGIALNRMLENVSEALNARHQSEMRVRQFVADASHELRTPLASIRGYAELTRRSREIAPPDIAHAMTRVESEAARMTTLVEDLLLLARLDAGRPLAADDVDLARLTVDVLSDAHAAGPDHRWHLDLGDADLEDHPITVKGDEARLQQVLVNILANARTHTPPGTNIWISLSRQGESASLVVRDDGPGIPPELVPDIFERFSRGEESRSRAAGSTGLGLAIVAAVVAAHAGTITVSSRPGETIFTVALPTHGLRSDGAQSSARFGGQILSV</sequence>
<dbReference type="EC" id="2.7.13.3" evidence="3"/>
<dbReference type="RefSeq" id="WP_249774231.1">
    <property type="nucleotide sequence ID" value="NZ_CP097332.1"/>
</dbReference>
<dbReference type="SMART" id="SM00387">
    <property type="entry name" value="HATPase_c"/>
    <property type="match status" value="1"/>
</dbReference>
<comment type="catalytic activity">
    <reaction evidence="1">
        <text>ATP + protein L-histidine = ADP + protein N-phospho-L-histidine.</text>
        <dbReference type="EC" id="2.7.13.3"/>
    </reaction>
</comment>
<keyword evidence="10 12" id="KW-0472">Membrane</keyword>
<feature type="domain" description="HAMP" evidence="14">
    <location>
        <begin position="181"/>
        <end position="241"/>
    </location>
</feature>
<keyword evidence="5" id="KW-0808">Transferase</keyword>
<dbReference type="PROSITE" id="PS50109">
    <property type="entry name" value="HIS_KIN"/>
    <property type="match status" value="1"/>
</dbReference>
<dbReference type="CDD" id="cd06225">
    <property type="entry name" value="HAMP"/>
    <property type="match status" value="1"/>
</dbReference>
<dbReference type="PROSITE" id="PS50885">
    <property type="entry name" value="HAMP"/>
    <property type="match status" value="1"/>
</dbReference>
<evidence type="ECO:0000256" key="11">
    <source>
        <dbReference type="SAM" id="MobiDB-lite"/>
    </source>
</evidence>
<dbReference type="SMART" id="SM00388">
    <property type="entry name" value="HisKA"/>
    <property type="match status" value="1"/>
</dbReference>
<feature type="domain" description="Histidine kinase" evidence="13">
    <location>
        <begin position="256"/>
        <end position="475"/>
    </location>
</feature>
<dbReference type="Gene3D" id="3.30.565.10">
    <property type="entry name" value="Histidine kinase-like ATPase, C-terminal domain"/>
    <property type="match status" value="1"/>
</dbReference>
<protein>
    <recommendedName>
        <fullName evidence="3">histidine kinase</fullName>
        <ecNumber evidence="3">2.7.13.3</ecNumber>
    </recommendedName>
</protein>
<evidence type="ECO:0000256" key="9">
    <source>
        <dbReference type="ARBA" id="ARBA00023012"/>
    </source>
</evidence>
<gene>
    <name evidence="15" type="ORF">M6D93_17810</name>
</gene>
<evidence type="ECO:0000256" key="8">
    <source>
        <dbReference type="ARBA" id="ARBA00022989"/>
    </source>
</evidence>
<dbReference type="Gene3D" id="1.10.287.130">
    <property type="match status" value="1"/>
</dbReference>
<keyword evidence="7 15" id="KW-0418">Kinase</keyword>
<dbReference type="InterPro" id="IPR004358">
    <property type="entry name" value="Sig_transdc_His_kin-like_C"/>
</dbReference>
<dbReference type="InterPro" id="IPR036890">
    <property type="entry name" value="HATPase_C_sf"/>
</dbReference>
<evidence type="ECO:0000313" key="15">
    <source>
        <dbReference type="EMBL" id="UQX90336.1"/>
    </source>
</evidence>
<evidence type="ECO:0000256" key="3">
    <source>
        <dbReference type="ARBA" id="ARBA00012438"/>
    </source>
</evidence>
<dbReference type="SUPFAM" id="SSF55874">
    <property type="entry name" value="ATPase domain of HSP90 chaperone/DNA topoisomerase II/histidine kinase"/>
    <property type="match status" value="1"/>
</dbReference>
<dbReference type="InterPro" id="IPR005467">
    <property type="entry name" value="His_kinase_dom"/>
</dbReference>
<dbReference type="InterPro" id="IPR036097">
    <property type="entry name" value="HisK_dim/P_sf"/>
</dbReference>
<dbReference type="InterPro" id="IPR003660">
    <property type="entry name" value="HAMP_dom"/>
</dbReference>
<evidence type="ECO:0000259" key="14">
    <source>
        <dbReference type="PROSITE" id="PS50885"/>
    </source>
</evidence>
<evidence type="ECO:0000259" key="13">
    <source>
        <dbReference type="PROSITE" id="PS50109"/>
    </source>
</evidence>
<accession>A0ABY4R6B2</accession>
<dbReference type="PRINTS" id="PR00344">
    <property type="entry name" value="BCTRLSENSOR"/>
</dbReference>
<keyword evidence="6 12" id="KW-0812">Transmembrane</keyword>
<evidence type="ECO:0000256" key="10">
    <source>
        <dbReference type="ARBA" id="ARBA00023136"/>
    </source>
</evidence>
<proteinExistence type="predicted"/>
<organism evidence="15 16">
    <name type="scientific">Jatrophihabitans telluris</name>
    <dbReference type="NCBI Taxonomy" id="2038343"/>
    <lineage>
        <taxon>Bacteria</taxon>
        <taxon>Bacillati</taxon>
        <taxon>Actinomycetota</taxon>
        <taxon>Actinomycetes</taxon>
        <taxon>Jatrophihabitantales</taxon>
        <taxon>Jatrophihabitantaceae</taxon>
        <taxon>Jatrophihabitans</taxon>
    </lineage>
</organism>
<reference evidence="15" key="2">
    <citation type="submission" date="2022-05" db="EMBL/GenBank/DDBJ databases">
        <authorList>
            <person name="Kim J.-S."/>
            <person name="Lee K."/>
            <person name="Suh M."/>
            <person name="Eom M."/>
            <person name="Kim J.-S."/>
            <person name="Kim D.-S."/>
            <person name="Ko S.-H."/>
            <person name="Shin Y."/>
            <person name="Lee J.-S."/>
        </authorList>
    </citation>
    <scope>NUCLEOTIDE SEQUENCE</scope>
    <source>
        <strain evidence="15">N237</strain>
    </source>
</reference>
<dbReference type="GO" id="GO:0016301">
    <property type="term" value="F:kinase activity"/>
    <property type="evidence" value="ECO:0007669"/>
    <property type="project" value="UniProtKB-KW"/>
</dbReference>
<evidence type="ECO:0000256" key="2">
    <source>
        <dbReference type="ARBA" id="ARBA00004236"/>
    </source>
</evidence>
<dbReference type="PANTHER" id="PTHR45436:SF5">
    <property type="entry name" value="SENSOR HISTIDINE KINASE TRCS"/>
    <property type="match status" value="1"/>
</dbReference>
<dbReference type="PANTHER" id="PTHR45436">
    <property type="entry name" value="SENSOR HISTIDINE KINASE YKOH"/>
    <property type="match status" value="1"/>
</dbReference>
<dbReference type="Pfam" id="PF00512">
    <property type="entry name" value="HisKA"/>
    <property type="match status" value="1"/>
</dbReference>
<dbReference type="CDD" id="cd00075">
    <property type="entry name" value="HATPase"/>
    <property type="match status" value="1"/>
</dbReference>
<comment type="subcellular location">
    <subcellularLocation>
        <location evidence="2">Cell membrane</location>
    </subcellularLocation>
</comment>
<evidence type="ECO:0000256" key="7">
    <source>
        <dbReference type="ARBA" id="ARBA00022777"/>
    </source>
</evidence>
<evidence type="ECO:0000256" key="1">
    <source>
        <dbReference type="ARBA" id="ARBA00000085"/>
    </source>
</evidence>
<dbReference type="InterPro" id="IPR003661">
    <property type="entry name" value="HisK_dim/P_dom"/>
</dbReference>
<dbReference type="SMART" id="SM00304">
    <property type="entry name" value="HAMP"/>
    <property type="match status" value="1"/>
</dbReference>
<reference evidence="15" key="1">
    <citation type="journal article" date="2018" name="Int. J. Syst. Evol. Microbiol.">
        <title>Jatrophihabitans telluris sp. nov., isolated from sediment soil of lava forest wetlands and the emended description of the genus Jatrophihabitans.</title>
        <authorList>
            <person name="Lee K.C."/>
            <person name="Suh M.K."/>
            <person name="Eom M.K."/>
            <person name="Kim K.K."/>
            <person name="Kim J.S."/>
            <person name="Kim D.S."/>
            <person name="Ko S.H."/>
            <person name="Shin Y.K."/>
            <person name="Lee J.S."/>
        </authorList>
    </citation>
    <scope>NUCLEOTIDE SEQUENCE</scope>
    <source>
        <strain evidence="15">N237</strain>
    </source>
</reference>
<evidence type="ECO:0000256" key="12">
    <source>
        <dbReference type="SAM" id="Phobius"/>
    </source>
</evidence>
<feature type="transmembrane region" description="Helical" evidence="12">
    <location>
        <begin position="157"/>
        <end position="180"/>
    </location>
</feature>
<evidence type="ECO:0000256" key="6">
    <source>
        <dbReference type="ARBA" id="ARBA00022692"/>
    </source>
</evidence>
<dbReference type="InterPro" id="IPR050428">
    <property type="entry name" value="TCS_sensor_his_kinase"/>
</dbReference>
<keyword evidence="8 12" id="KW-1133">Transmembrane helix</keyword>
<keyword evidence="9" id="KW-0902">Two-component regulatory system</keyword>
<dbReference type="SUPFAM" id="SSF47384">
    <property type="entry name" value="Homodimeric domain of signal transducing histidine kinase"/>
    <property type="match status" value="1"/>
</dbReference>
<dbReference type="Gene3D" id="6.10.340.10">
    <property type="match status" value="1"/>
</dbReference>